<comment type="caution">
    <text evidence="9">The sequence shown here is derived from an EMBL/GenBank/DDBJ whole genome shotgun (WGS) entry which is preliminary data.</text>
</comment>
<dbReference type="GO" id="GO:0005886">
    <property type="term" value="C:plasma membrane"/>
    <property type="evidence" value="ECO:0007669"/>
    <property type="project" value="TreeGrafter"/>
</dbReference>
<name>A0A086ZF20_9BIFI</name>
<feature type="transmembrane region" description="Helical" evidence="7">
    <location>
        <begin position="12"/>
        <end position="36"/>
    </location>
</feature>
<feature type="transmembrane region" description="Helical" evidence="7">
    <location>
        <begin position="42"/>
        <end position="64"/>
    </location>
</feature>
<dbReference type="Pfam" id="PF04138">
    <property type="entry name" value="GtrA_DPMS_TM"/>
    <property type="match status" value="1"/>
</dbReference>
<keyword evidence="5 7" id="KW-0472">Membrane</keyword>
<keyword evidence="4 7" id="KW-1133">Transmembrane helix</keyword>
<dbReference type="InterPro" id="IPR007267">
    <property type="entry name" value="GtrA_DPMS_TM"/>
</dbReference>
<evidence type="ECO:0000259" key="8">
    <source>
        <dbReference type="Pfam" id="PF04138"/>
    </source>
</evidence>
<comment type="similarity">
    <text evidence="2">Belongs to the GtrA family.</text>
</comment>
<dbReference type="eggNOG" id="COG2246">
    <property type="taxonomic scope" value="Bacteria"/>
</dbReference>
<evidence type="ECO:0000256" key="7">
    <source>
        <dbReference type="SAM" id="Phobius"/>
    </source>
</evidence>
<organism evidence="9 10">
    <name type="scientific">Bifidobacterium bohemicum DSM 22767</name>
    <dbReference type="NCBI Taxonomy" id="1437606"/>
    <lineage>
        <taxon>Bacteria</taxon>
        <taxon>Bacillati</taxon>
        <taxon>Actinomycetota</taxon>
        <taxon>Actinomycetes</taxon>
        <taxon>Bifidobacteriales</taxon>
        <taxon>Bifidobacteriaceae</taxon>
        <taxon>Bifidobacterium</taxon>
    </lineage>
</organism>
<evidence type="ECO:0000256" key="4">
    <source>
        <dbReference type="ARBA" id="ARBA00022989"/>
    </source>
</evidence>
<reference evidence="9 10" key="1">
    <citation type="submission" date="2014-03" db="EMBL/GenBank/DDBJ databases">
        <title>Genomics of Bifidobacteria.</title>
        <authorList>
            <person name="Ventura M."/>
            <person name="Milani C."/>
            <person name="Lugli G.A."/>
        </authorList>
    </citation>
    <scope>NUCLEOTIDE SEQUENCE [LARGE SCALE GENOMIC DNA]</scope>
    <source>
        <strain evidence="9 10">DSM 22767</strain>
    </source>
</reference>
<dbReference type="STRING" id="1437606.BBOH_1382"/>
<accession>A0A086ZF20</accession>
<evidence type="ECO:0000313" key="10">
    <source>
        <dbReference type="Proteomes" id="UP000029096"/>
    </source>
</evidence>
<keyword evidence="10" id="KW-1185">Reference proteome</keyword>
<dbReference type="InterPro" id="IPR051401">
    <property type="entry name" value="GtrA_CellWall_Glycosyl"/>
</dbReference>
<evidence type="ECO:0000313" key="9">
    <source>
        <dbReference type="EMBL" id="KFI45120.1"/>
    </source>
</evidence>
<dbReference type="EMBL" id="JGYP01000004">
    <property type="protein sequence ID" value="KFI45120.1"/>
    <property type="molecule type" value="Genomic_DNA"/>
</dbReference>
<evidence type="ECO:0000256" key="1">
    <source>
        <dbReference type="ARBA" id="ARBA00004141"/>
    </source>
</evidence>
<keyword evidence="3 7" id="KW-0812">Transmembrane</keyword>
<evidence type="ECO:0000256" key="5">
    <source>
        <dbReference type="ARBA" id="ARBA00023136"/>
    </source>
</evidence>
<feature type="transmembrane region" description="Helical" evidence="7">
    <location>
        <begin position="115"/>
        <end position="132"/>
    </location>
</feature>
<dbReference type="AlphaFoldDB" id="A0A086ZF20"/>
<proteinExistence type="inferred from homology"/>
<dbReference type="PANTHER" id="PTHR38459">
    <property type="entry name" value="PROPHAGE BACTOPRENOL-LINKED GLUCOSE TRANSLOCASE HOMOLOG"/>
    <property type="match status" value="1"/>
</dbReference>
<dbReference type="PANTHER" id="PTHR38459:SF1">
    <property type="entry name" value="PROPHAGE BACTOPRENOL-LINKED GLUCOSE TRANSLOCASE HOMOLOG"/>
    <property type="match status" value="1"/>
</dbReference>
<evidence type="ECO:0000256" key="3">
    <source>
        <dbReference type="ARBA" id="ARBA00022692"/>
    </source>
</evidence>
<feature type="transmembrane region" description="Helical" evidence="7">
    <location>
        <begin position="76"/>
        <end position="95"/>
    </location>
</feature>
<dbReference type="GO" id="GO:0000271">
    <property type="term" value="P:polysaccharide biosynthetic process"/>
    <property type="evidence" value="ECO:0007669"/>
    <property type="project" value="InterPro"/>
</dbReference>
<feature type="region of interest" description="Disordered" evidence="6">
    <location>
        <begin position="144"/>
        <end position="164"/>
    </location>
</feature>
<evidence type="ECO:0000256" key="2">
    <source>
        <dbReference type="ARBA" id="ARBA00009399"/>
    </source>
</evidence>
<gene>
    <name evidence="9" type="ORF">BBOH_1382</name>
</gene>
<sequence length="184" mass="20510">MERMKKLIEQLVKFGLVGVVAFLIDWGILNLLVAAFHVNNVLAGTISFLISLAFNYWASMKYVFKHRDDMARWMEGLIFLLSAVIGLGINDWIIWLSTLGMVPGAAHGMYVLRTNIGKLVATVVVAIWNFIIRKWLLDSKEPQSSQGVDSAAGRPAQPAAEPARKTFAKKLGEWSVTHTPNGWQ</sequence>
<dbReference type="Proteomes" id="UP000029096">
    <property type="component" value="Unassembled WGS sequence"/>
</dbReference>
<evidence type="ECO:0000256" key="6">
    <source>
        <dbReference type="SAM" id="MobiDB-lite"/>
    </source>
</evidence>
<comment type="subcellular location">
    <subcellularLocation>
        <location evidence="1">Membrane</location>
        <topology evidence="1">Multi-pass membrane protein</topology>
    </subcellularLocation>
</comment>
<feature type="domain" description="GtrA/DPMS transmembrane" evidence="8">
    <location>
        <begin position="13"/>
        <end position="136"/>
    </location>
</feature>
<protein>
    <submittedName>
        <fullName evidence="9">GtrA-like protein</fullName>
    </submittedName>
</protein>